<protein>
    <submittedName>
        <fullName evidence="1">Uncharacterized protein</fullName>
    </submittedName>
</protein>
<accession>A0A0E9QN95</accession>
<name>A0A0E9QN95_ANGAN</name>
<dbReference type="AlphaFoldDB" id="A0A0E9QN95"/>
<evidence type="ECO:0000313" key="1">
    <source>
        <dbReference type="EMBL" id="JAH17765.1"/>
    </source>
</evidence>
<dbReference type="EMBL" id="GBXM01090812">
    <property type="protein sequence ID" value="JAH17765.1"/>
    <property type="molecule type" value="Transcribed_RNA"/>
</dbReference>
<organism evidence="1">
    <name type="scientific">Anguilla anguilla</name>
    <name type="common">European freshwater eel</name>
    <name type="synonym">Muraena anguilla</name>
    <dbReference type="NCBI Taxonomy" id="7936"/>
    <lineage>
        <taxon>Eukaryota</taxon>
        <taxon>Metazoa</taxon>
        <taxon>Chordata</taxon>
        <taxon>Craniata</taxon>
        <taxon>Vertebrata</taxon>
        <taxon>Euteleostomi</taxon>
        <taxon>Actinopterygii</taxon>
        <taxon>Neopterygii</taxon>
        <taxon>Teleostei</taxon>
        <taxon>Anguilliformes</taxon>
        <taxon>Anguillidae</taxon>
        <taxon>Anguilla</taxon>
    </lineage>
</organism>
<reference evidence="1" key="1">
    <citation type="submission" date="2014-11" db="EMBL/GenBank/DDBJ databases">
        <authorList>
            <person name="Amaro Gonzalez C."/>
        </authorList>
    </citation>
    <scope>NUCLEOTIDE SEQUENCE</scope>
</reference>
<proteinExistence type="predicted"/>
<sequence length="39" mass="4485">MLKTLFISPYFILFRRVSSGNINIAPHSMFRLTGSARNK</sequence>
<reference evidence="1" key="2">
    <citation type="journal article" date="2015" name="Fish Shellfish Immunol.">
        <title>Early steps in the European eel (Anguilla anguilla)-Vibrio vulnificus interaction in the gills: Role of the RtxA13 toxin.</title>
        <authorList>
            <person name="Callol A."/>
            <person name="Pajuelo D."/>
            <person name="Ebbesson L."/>
            <person name="Teles M."/>
            <person name="MacKenzie S."/>
            <person name="Amaro C."/>
        </authorList>
    </citation>
    <scope>NUCLEOTIDE SEQUENCE</scope>
</reference>